<organism evidence="1 2">
    <name type="scientific">Armillaria ostoyae</name>
    <name type="common">Armillaria root rot fungus</name>
    <dbReference type="NCBI Taxonomy" id="47428"/>
    <lineage>
        <taxon>Eukaryota</taxon>
        <taxon>Fungi</taxon>
        <taxon>Dikarya</taxon>
        <taxon>Basidiomycota</taxon>
        <taxon>Agaricomycotina</taxon>
        <taxon>Agaricomycetes</taxon>
        <taxon>Agaricomycetidae</taxon>
        <taxon>Agaricales</taxon>
        <taxon>Marasmiineae</taxon>
        <taxon>Physalacriaceae</taxon>
        <taxon>Armillaria</taxon>
    </lineage>
</organism>
<evidence type="ECO:0000313" key="1">
    <source>
        <dbReference type="EMBL" id="SJL06913.1"/>
    </source>
</evidence>
<dbReference type="Proteomes" id="UP000219338">
    <property type="component" value="Unassembled WGS sequence"/>
</dbReference>
<sequence length="539" mass="61483">MSLQLPPEIYAHIFEVGVHKWGVGFLPPLCLTCSDWNAIVLSTPRLYGIVDFTLSRRHGLAQLSRAKSAPLYLTLPTERRRYYECEQDLLSLVHNWVYASVPTRTLESVRGEDLCSLEELHVTSCGDKESPKEKLWDVAPSKLRVLGANSVSPSWVKNVLSRGVTQFEFRDIDRRDRCTNSQLFELLTLIPNAISITLESLYLFDGLQSSSESASVPMEGLLNLHIESLRRFALQVSRIHAPSLQTFCLIDSYPYSGDRMHWNLVFMQWSQPSFVPANLHTLEIRSSLRETDVPTFIQWLSLLPNVVRLILDDDALFRCKEASLIEKLSSHPVDGEDWFCPSLMQLFVEGDVQVVDLIAIASARGGVVEPPFATTSRPSRLRLIEAPLCVSGWDDEIAELKRLVDETRCSCFSCALGLLRGTYRTNRCEFQHSLIINSVNMIPLVTFIRGCIPSHLHSITCNRDSVIRLCHRTRPALLVLMFDIWNVITIHFVPRTSETADFLPSRDRLWFWSFQVLKGTTEHVFEMQVFRNRGTSITW</sequence>
<proteinExistence type="predicted"/>
<accession>A0A284RDS5</accession>
<name>A0A284RDS5_ARMOS</name>
<reference evidence="2" key="1">
    <citation type="journal article" date="2017" name="Nat. Ecol. Evol.">
        <title>Genome expansion and lineage-specific genetic innovations in the forest pathogenic fungi Armillaria.</title>
        <authorList>
            <person name="Sipos G."/>
            <person name="Prasanna A.N."/>
            <person name="Walter M.C."/>
            <person name="O'Connor E."/>
            <person name="Balint B."/>
            <person name="Krizsan K."/>
            <person name="Kiss B."/>
            <person name="Hess J."/>
            <person name="Varga T."/>
            <person name="Slot J."/>
            <person name="Riley R."/>
            <person name="Boka B."/>
            <person name="Rigling D."/>
            <person name="Barry K."/>
            <person name="Lee J."/>
            <person name="Mihaltcheva S."/>
            <person name="LaButti K."/>
            <person name="Lipzen A."/>
            <person name="Waldron R."/>
            <person name="Moloney N.M."/>
            <person name="Sperisen C."/>
            <person name="Kredics L."/>
            <person name="Vagvoelgyi C."/>
            <person name="Patrignani A."/>
            <person name="Fitzpatrick D."/>
            <person name="Nagy I."/>
            <person name="Doyle S."/>
            <person name="Anderson J.B."/>
            <person name="Grigoriev I.V."/>
            <person name="Gueldener U."/>
            <person name="Muensterkoetter M."/>
            <person name="Nagy L.G."/>
        </authorList>
    </citation>
    <scope>NUCLEOTIDE SEQUENCE [LARGE SCALE GENOMIC DNA]</scope>
    <source>
        <strain evidence="2">C18/9</strain>
    </source>
</reference>
<dbReference type="AlphaFoldDB" id="A0A284RDS5"/>
<dbReference type="OMA" id="RRYYECE"/>
<keyword evidence="2" id="KW-1185">Reference proteome</keyword>
<dbReference type="EMBL" id="FUEG01000007">
    <property type="protein sequence ID" value="SJL06913.1"/>
    <property type="molecule type" value="Genomic_DNA"/>
</dbReference>
<protein>
    <recommendedName>
        <fullName evidence="3">F-box domain-containing protein</fullName>
    </recommendedName>
</protein>
<gene>
    <name evidence="1" type="ORF">ARMOST_10255</name>
</gene>
<dbReference type="OrthoDB" id="3062612at2759"/>
<evidence type="ECO:0000313" key="2">
    <source>
        <dbReference type="Proteomes" id="UP000219338"/>
    </source>
</evidence>
<evidence type="ECO:0008006" key="3">
    <source>
        <dbReference type="Google" id="ProtNLM"/>
    </source>
</evidence>